<evidence type="ECO:0000256" key="1">
    <source>
        <dbReference type="SAM" id="Phobius"/>
    </source>
</evidence>
<keyword evidence="1" id="KW-0812">Transmembrane</keyword>
<reference evidence="2" key="1">
    <citation type="journal article" date="2021" name="PeerJ">
        <title>Extensive microbial diversity within the chicken gut microbiome revealed by metagenomics and culture.</title>
        <authorList>
            <person name="Gilroy R."/>
            <person name="Ravi A."/>
            <person name="Getino M."/>
            <person name="Pursley I."/>
            <person name="Horton D.L."/>
            <person name="Alikhan N.F."/>
            <person name="Baker D."/>
            <person name="Gharbi K."/>
            <person name="Hall N."/>
            <person name="Watson M."/>
            <person name="Adriaenssens E.M."/>
            <person name="Foster-Nyarko E."/>
            <person name="Jarju S."/>
            <person name="Secka A."/>
            <person name="Antonio M."/>
            <person name="Oren A."/>
            <person name="Chaudhuri R.R."/>
            <person name="La Ragione R."/>
            <person name="Hildebrand F."/>
            <person name="Pallen M.J."/>
        </authorList>
    </citation>
    <scope>NUCLEOTIDE SEQUENCE</scope>
    <source>
        <strain evidence="2">F6-686</strain>
    </source>
</reference>
<sequence length="103" mass="11867">MKQEYNKKIVFWLRLAGWLCLLPASAWLYLFQTSQEETGSYLFLVLLIFIVLFALFVLVTAKSKRWLNPSKVLILAIFALIFVPVVISIPIFLAYGNAKKLNQ</sequence>
<evidence type="ECO:0000313" key="3">
    <source>
        <dbReference type="Proteomes" id="UP000823844"/>
    </source>
</evidence>
<comment type="caution">
    <text evidence="2">The sequence shown here is derived from an EMBL/GenBank/DDBJ whole genome shotgun (WGS) entry which is preliminary data.</text>
</comment>
<organism evidence="2 3">
    <name type="scientific">Candidatus Lactobacillus pullistercoris</name>
    <dbReference type="NCBI Taxonomy" id="2838636"/>
    <lineage>
        <taxon>Bacteria</taxon>
        <taxon>Bacillati</taxon>
        <taxon>Bacillota</taxon>
        <taxon>Bacilli</taxon>
        <taxon>Lactobacillales</taxon>
        <taxon>Lactobacillaceae</taxon>
        <taxon>Lactobacillus</taxon>
    </lineage>
</organism>
<reference evidence="2" key="2">
    <citation type="submission" date="2021-04" db="EMBL/GenBank/DDBJ databases">
        <authorList>
            <person name="Gilroy R."/>
        </authorList>
    </citation>
    <scope>NUCLEOTIDE SEQUENCE</scope>
    <source>
        <strain evidence="2">F6-686</strain>
    </source>
</reference>
<keyword evidence="1" id="KW-0472">Membrane</keyword>
<feature type="transmembrane region" description="Helical" evidence="1">
    <location>
        <begin position="12"/>
        <end position="29"/>
    </location>
</feature>
<dbReference type="AlphaFoldDB" id="A0A9E2KR44"/>
<protein>
    <submittedName>
        <fullName evidence="2">Uncharacterized protein</fullName>
    </submittedName>
</protein>
<name>A0A9E2KR44_9LACO</name>
<gene>
    <name evidence="2" type="ORF">H9806_05955</name>
</gene>
<feature type="transmembrane region" description="Helical" evidence="1">
    <location>
        <begin position="41"/>
        <end position="60"/>
    </location>
</feature>
<evidence type="ECO:0000313" key="2">
    <source>
        <dbReference type="EMBL" id="MBU3828655.1"/>
    </source>
</evidence>
<dbReference type="Proteomes" id="UP000823844">
    <property type="component" value="Unassembled WGS sequence"/>
</dbReference>
<feature type="transmembrane region" description="Helical" evidence="1">
    <location>
        <begin position="72"/>
        <end position="95"/>
    </location>
</feature>
<dbReference type="EMBL" id="JAHLFT010000076">
    <property type="protein sequence ID" value="MBU3828655.1"/>
    <property type="molecule type" value="Genomic_DNA"/>
</dbReference>
<keyword evidence="1" id="KW-1133">Transmembrane helix</keyword>
<accession>A0A9E2KR44</accession>
<proteinExistence type="predicted"/>